<dbReference type="EMBL" id="GBXM01106296">
    <property type="protein sequence ID" value="JAH02281.1"/>
    <property type="molecule type" value="Transcribed_RNA"/>
</dbReference>
<organism evidence="1">
    <name type="scientific">Anguilla anguilla</name>
    <name type="common">European freshwater eel</name>
    <name type="synonym">Muraena anguilla</name>
    <dbReference type="NCBI Taxonomy" id="7936"/>
    <lineage>
        <taxon>Eukaryota</taxon>
        <taxon>Metazoa</taxon>
        <taxon>Chordata</taxon>
        <taxon>Craniata</taxon>
        <taxon>Vertebrata</taxon>
        <taxon>Euteleostomi</taxon>
        <taxon>Actinopterygii</taxon>
        <taxon>Neopterygii</taxon>
        <taxon>Teleostei</taxon>
        <taxon>Anguilliformes</taxon>
        <taxon>Anguillidae</taxon>
        <taxon>Anguilla</taxon>
    </lineage>
</organism>
<sequence>MSCERNKTKNNIKKLISNHHLCSISHLSRISLLEANSSFLLTAKPSDHITQPI</sequence>
<evidence type="ECO:0000313" key="1">
    <source>
        <dbReference type="EMBL" id="JAH02281.1"/>
    </source>
</evidence>
<protein>
    <submittedName>
        <fullName evidence="1">Uncharacterized protein</fullName>
    </submittedName>
</protein>
<proteinExistence type="predicted"/>
<dbReference type="AlphaFoldDB" id="A0A0E9PCA9"/>
<accession>A0A0E9PCA9</accession>
<reference evidence="1" key="2">
    <citation type="journal article" date="2015" name="Fish Shellfish Immunol.">
        <title>Early steps in the European eel (Anguilla anguilla)-Vibrio vulnificus interaction in the gills: Role of the RtxA13 toxin.</title>
        <authorList>
            <person name="Callol A."/>
            <person name="Pajuelo D."/>
            <person name="Ebbesson L."/>
            <person name="Teles M."/>
            <person name="MacKenzie S."/>
            <person name="Amaro C."/>
        </authorList>
    </citation>
    <scope>NUCLEOTIDE SEQUENCE</scope>
</reference>
<reference evidence="1" key="1">
    <citation type="submission" date="2014-11" db="EMBL/GenBank/DDBJ databases">
        <authorList>
            <person name="Amaro Gonzalez C."/>
        </authorList>
    </citation>
    <scope>NUCLEOTIDE SEQUENCE</scope>
</reference>
<name>A0A0E9PCA9_ANGAN</name>